<dbReference type="Gene3D" id="2.115.10.20">
    <property type="entry name" value="Glycosyl hydrolase domain, family 43"/>
    <property type="match status" value="2"/>
</dbReference>
<keyword evidence="1" id="KW-0328">Glycosyltransferase</keyword>
<evidence type="ECO:0000256" key="1">
    <source>
        <dbReference type="ARBA" id="ARBA00022676"/>
    </source>
</evidence>
<evidence type="ECO:0000313" key="5">
    <source>
        <dbReference type="Proteomes" id="UP000186922"/>
    </source>
</evidence>
<reference evidence="4 5" key="1">
    <citation type="journal article" date="2016" name="Nat. Commun.">
        <title>Extremotolerant tardigrade genome and improved radiotolerance of human cultured cells by tardigrade-unique protein.</title>
        <authorList>
            <person name="Hashimoto T."/>
            <person name="Horikawa D.D."/>
            <person name="Saito Y."/>
            <person name="Kuwahara H."/>
            <person name="Kozuka-Hata H."/>
            <person name="Shin-I T."/>
            <person name="Minakuchi Y."/>
            <person name="Ohishi K."/>
            <person name="Motoyama A."/>
            <person name="Aizu T."/>
            <person name="Enomoto A."/>
            <person name="Kondo K."/>
            <person name="Tanaka S."/>
            <person name="Hara Y."/>
            <person name="Koshikawa S."/>
            <person name="Sagara H."/>
            <person name="Miura T."/>
            <person name="Yokobori S."/>
            <person name="Miyagawa K."/>
            <person name="Suzuki Y."/>
            <person name="Kubo T."/>
            <person name="Oyama M."/>
            <person name="Kohara Y."/>
            <person name="Fujiyama A."/>
            <person name="Arakawa K."/>
            <person name="Katayama T."/>
            <person name="Toyoda A."/>
            <person name="Kunieda T."/>
        </authorList>
    </citation>
    <scope>NUCLEOTIDE SEQUENCE [LARGE SCALE GENOMIC DNA]</scope>
    <source>
        <strain evidence="4 5">YOKOZUNA-1</strain>
    </source>
</reference>
<feature type="signal peptide" evidence="3">
    <location>
        <begin position="1"/>
        <end position="21"/>
    </location>
</feature>
<dbReference type="Pfam" id="PF04041">
    <property type="entry name" value="Glyco_hydro_130"/>
    <property type="match status" value="2"/>
</dbReference>
<evidence type="ECO:0000256" key="2">
    <source>
        <dbReference type="ARBA" id="ARBA00022679"/>
    </source>
</evidence>
<keyword evidence="5" id="KW-1185">Reference proteome</keyword>
<dbReference type="PANTHER" id="PTHR34106">
    <property type="entry name" value="GLYCOSIDASE"/>
    <property type="match status" value="1"/>
</dbReference>
<dbReference type="GO" id="GO:0016757">
    <property type="term" value="F:glycosyltransferase activity"/>
    <property type="evidence" value="ECO:0007669"/>
    <property type="project" value="UniProtKB-KW"/>
</dbReference>
<dbReference type="Proteomes" id="UP000186922">
    <property type="component" value="Unassembled WGS sequence"/>
</dbReference>
<sequence length="728" mass="80330">MNWAMLLCAVGALASLSVLWAQDVTYSVTLLERGSTPLLSFMNGTSAYRQVANPSWIEASAGTNGKKGLLVRTQDCDFEAGHVNCTWCGGSQEKASILTFSQQLPNGWFTPVTRDSVVFSPGNDDELWGTEDPRIQYNDVDGLYYMFYTAYNRDKDNSVFLSLATTPDPTSPHNWTRHGPVFPTERGSKSGALLLRDQAPHYLLWGDLDIRIAESNDPKRWPTVGDILFSPRSNRFDSRLVESGPPPLRLSNGDYLFLYNSAQLQWPENPKKNYYVGWVILDGTNPKIIKARSASPLLGPQFAWETGQHPYLCNAPNVVFLEAAYPVGQDKFVVFFGGADANIGQALIKVSFSVKPNPTPATPRPPMAKNLTYSVTVLERGATPVLSYVDGTSDYQQVHNPTWVEPSAATQGKKGLIVRTQDCDFNGTLANCTWCGGAGEKASLLTFSQQLDDGSFARITRNSVVFEPDNDDDWWGTEDPRIQYNPHDGLYYMFYTAYNGTSIQLSLATTPDPTVGGSWTRHGFVFPKEEKSKSGSLLLRDQPPHHLIWGDKDVRIAQSNDPAVWPDRGQILISPRSDHFDSLLVESGPPPLKLSNGDYLFIYNSAEEKWSYDLSKNYLVGWVILDANDPTKIKARSATPLMGPKYAWETGQHPYVCNAPNVVFLEAAYPIGQDQFVVFFGGADANIGQAVIKVSYSETAPAPSSASASSVLVSVGTRLSLLLIVVFF</sequence>
<evidence type="ECO:0000313" key="4">
    <source>
        <dbReference type="EMBL" id="GAV09226.1"/>
    </source>
</evidence>
<evidence type="ECO:0000256" key="3">
    <source>
        <dbReference type="SAM" id="SignalP"/>
    </source>
</evidence>
<dbReference type="InterPro" id="IPR007184">
    <property type="entry name" value="Mannoside_phosphorylase"/>
</dbReference>
<dbReference type="InterPro" id="IPR023296">
    <property type="entry name" value="Glyco_hydro_beta-prop_sf"/>
</dbReference>
<name>A0A1D1W7D0_RAMVA</name>
<dbReference type="OrthoDB" id="21615at2759"/>
<dbReference type="EMBL" id="BDGG01000021">
    <property type="protein sequence ID" value="GAV09226.1"/>
    <property type="molecule type" value="Genomic_DNA"/>
</dbReference>
<gene>
    <name evidence="4" type="primary">RvY_18800-1</name>
    <name evidence="4" type="synonym">RvY_18800.1</name>
    <name evidence="4" type="ORF">RvY_18800</name>
</gene>
<feature type="chain" id="PRO_5008899276" evidence="3">
    <location>
        <begin position="22"/>
        <end position="728"/>
    </location>
</feature>
<dbReference type="STRING" id="947166.A0A1D1W7D0"/>
<keyword evidence="3" id="KW-0732">Signal</keyword>
<accession>A0A1D1W7D0</accession>
<protein>
    <submittedName>
        <fullName evidence="4">Uncharacterized protein</fullName>
    </submittedName>
</protein>
<dbReference type="AlphaFoldDB" id="A0A1D1W7D0"/>
<dbReference type="PANTHER" id="PTHR34106:SF5">
    <property type="entry name" value="GLYCOSIDASE"/>
    <property type="match status" value="1"/>
</dbReference>
<dbReference type="SUPFAM" id="SSF75005">
    <property type="entry name" value="Arabinanase/levansucrase/invertase"/>
    <property type="match status" value="2"/>
</dbReference>
<organism evidence="4 5">
    <name type="scientific">Ramazzottius varieornatus</name>
    <name type="common">Water bear</name>
    <name type="synonym">Tardigrade</name>
    <dbReference type="NCBI Taxonomy" id="947166"/>
    <lineage>
        <taxon>Eukaryota</taxon>
        <taxon>Metazoa</taxon>
        <taxon>Ecdysozoa</taxon>
        <taxon>Tardigrada</taxon>
        <taxon>Eutardigrada</taxon>
        <taxon>Parachela</taxon>
        <taxon>Hypsibioidea</taxon>
        <taxon>Ramazzottiidae</taxon>
        <taxon>Ramazzottius</taxon>
    </lineage>
</organism>
<comment type="caution">
    <text evidence="4">The sequence shown here is derived from an EMBL/GenBank/DDBJ whole genome shotgun (WGS) entry which is preliminary data.</text>
</comment>
<keyword evidence="2" id="KW-0808">Transferase</keyword>
<proteinExistence type="predicted"/>